<feature type="domain" description="DNA topoisomerase I eukaryotic-type" evidence="9">
    <location>
        <begin position="51"/>
        <end position="257"/>
    </location>
</feature>
<evidence type="ECO:0000256" key="8">
    <source>
        <dbReference type="SAM" id="Coils"/>
    </source>
</evidence>
<dbReference type="GO" id="GO:0003677">
    <property type="term" value="F:DNA binding"/>
    <property type="evidence" value="ECO:0007669"/>
    <property type="project" value="UniProtKB-UniRule"/>
</dbReference>
<keyword evidence="5 7" id="KW-0238">DNA-binding</keyword>
<evidence type="ECO:0000256" key="2">
    <source>
        <dbReference type="ARBA" id="ARBA00006645"/>
    </source>
</evidence>
<dbReference type="InterPro" id="IPR001631">
    <property type="entry name" value="TopoI"/>
</dbReference>
<dbReference type="GO" id="GO:0007059">
    <property type="term" value="P:chromosome segregation"/>
    <property type="evidence" value="ECO:0007669"/>
    <property type="project" value="TreeGrafter"/>
</dbReference>
<evidence type="ECO:0000256" key="7">
    <source>
        <dbReference type="PROSITE-ProRule" id="PRU01382"/>
    </source>
</evidence>
<dbReference type="GO" id="GO:0006260">
    <property type="term" value="P:DNA replication"/>
    <property type="evidence" value="ECO:0007669"/>
    <property type="project" value="TreeGrafter"/>
</dbReference>
<proteinExistence type="inferred from homology"/>
<dbReference type="GO" id="GO:0005694">
    <property type="term" value="C:chromosome"/>
    <property type="evidence" value="ECO:0007669"/>
    <property type="project" value="InterPro"/>
</dbReference>
<evidence type="ECO:0000259" key="9">
    <source>
        <dbReference type="SMART" id="SM00435"/>
    </source>
</evidence>
<dbReference type="GO" id="GO:0006265">
    <property type="term" value="P:DNA topological change"/>
    <property type="evidence" value="ECO:0007669"/>
    <property type="project" value="InterPro"/>
</dbReference>
<protein>
    <recommendedName>
        <fullName evidence="3">DNA topoisomerase</fullName>
        <ecNumber evidence="3">5.6.2.1</ecNumber>
    </recommendedName>
</protein>
<dbReference type="PANTHER" id="PTHR10290:SF23">
    <property type="entry name" value="DNA TOPOISOMERASE 1 BETA"/>
    <property type="match status" value="1"/>
</dbReference>
<keyword evidence="8" id="KW-0175">Coiled coil</keyword>
<reference evidence="10" key="1">
    <citation type="journal article" date="2020" name="Plant Biotechnol. J.">
        <title>The pomegranate (Punica granatum L.) draft genome dissects genetic divergence between soft- and hard-seeded cultivars.</title>
        <authorList>
            <person name="Luo X."/>
            <person name="Li H."/>
            <person name="Wu Z."/>
            <person name="Yao W."/>
            <person name="Zhao P."/>
            <person name="Cao D."/>
            <person name="Yu H."/>
            <person name="Li K."/>
            <person name="Poudel K."/>
            <person name="Zhao D."/>
            <person name="Zhang F."/>
            <person name="Xia X."/>
            <person name="Chen L."/>
            <person name="Wang Q."/>
            <person name="Jing D."/>
            <person name="Cao S."/>
        </authorList>
    </citation>
    <scope>NUCLEOTIDE SEQUENCE [LARGE SCALE GENOMIC DNA]</scope>
    <source>
        <strain evidence="10">cv. Tunisia</strain>
    </source>
</reference>
<dbReference type="InterPro" id="IPR013499">
    <property type="entry name" value="TopoI_euk"/>
</dbReference>
<dbReference type="OrthoDB" id="1713194at2759"/>
<keyword evidence="4" id="KW-0799">Topoisomerase</keyword>
<keyword evidence="6" id="KW-0413">Isomerase</keyword>
<dbReference type="SUPFAM" id="SSF56349">
    <property type="entry name" value="DNA breaking-rejoining enzymes"/>
    <property type="match status" value="1"/>
</dbReference>
<name>A0A6P8EJH3_PUNGR</name>
<dbReference type="Pfam" id="PF01028">
    <property type="entry name" value="Topoisom_I"/>
    <property type="match status" value="1"/>
</dbReference>
<comment type="caution">
    <text evidence="7">Lacks conserved residue(s) required for the propagation of feature annotation.</text>
</comment>
<dbReference type="Gene3D" id="3.90.15.10">
    <property type="entry name" value="Topoisomerase I, Chain A, domain 3"/>
    <property type="match status" value="1"/>
</dbReference>
<reference evidence="11" key="2">
    <citation type="submission" date="2025-08" db="UniProtKB">
        <authorList>
            <consortium name="RefSeq"/>
        </authorList>
    </citation>
    <scope>IDENTIFICATION</scope>
    <source>
        <tissue evidence="11">Leaf</tissue>
    </source>
</reference>
<dbReference type="GO" id="GO:0003917">
    <property type="term" value="F:DNA topoisomerase type I (single strand cut, ATP-independent) activity"/>
    <property type="evidence" value="ECO:0007669"/>
    <property type="project" value="UniProtKB-EC"/>
</dbReference>
<evidence type="ECO:0000256" key="5">
    <source>
        <dbReference type="ARBA" id="ARBA00023125"/>
    </source>
</evidence>
<dbReference type="SUPFAM" id="SSF56741">
    <property type="entry name" value="Eukaryotic DNA topoisomerase I, N-terminal DNA-binding fragment"/>
    <property type="match status" value="1"/>
</dbReference>
<dbReference type="InterPro" id="IPR051062">
    <property type="entry name" value="Topoisomerase_IB"/>
</dbReference>
<dbReference type="InterPro" id="IPR011010">
    <property type="entry name" value="DNA_brk_join_enz"/>
</dbReference>
<dbReference type="InterPro" id="IPR036202">
    <property type="entry name" value="TopoI_DNA-bd_euk_N_sf"/>
</dbReference>
<feature type="coiled-coil region" evidence="8">
    <location>
        <begin position="175"/>
        <end position="202"/>
    </location>
</feature>
<evidence type="ECO:0000256" key="6">
    <source>
        <dbReference type="ARBA" id="ARBA00023235"/>
    </source>
</evidence>
<accession>A0A6P8EJH3</accession>
<sequence>METELMKNFNQLGEKNALKEEKLKQEEKYKWAIVDGVKEKVGNFRVEPPGLFRGPREHPKMGKLKRRIRPSDITINIGKGVPVPECPIPGEKWKEVRHDNTVTWLAFWNDPINQREFKYVFLAASSSLKGQSDKEKYEKARMLKDHIHKIRTAYTKNFTSKDASKRQIAVATYLIDKLALRAGNEKDNLKELKVDLERAGARESLLFLAILAKGKFFSSRMMRIKVGCSTNLIVDGVSWVPRVLSSLPSVFFRLIWGLSFSAENLCRT</sequence>
<dbReference type="InterPro" id="IPR014711">
    <property type="entry name" value="TopoI_cat_a-hlx-sub_euk"/>
</dbReference>
<dbReference type="SMART" id="SM00435">
    <property type="entry name" value="TOPEUc"/>
    <property type="match status" value="1"/>
</dbReference>
<dbReference type="Gene3D" id="2.170.11.10">
    <property type="entry name" value="DNA Topoisomerase I, domain 2"/>
    <property type="match status" value="1"/>
</dbReference>
<dbReference type="PRINTS" id="PR00416">
    <property type="entry name" value="EUTPISMRASEI"/>
</dbReference>
<dbReference type="Proteomes" id="UP000515151">
    <property type="component" value="Chromosome 7"/>
</dbReference>
<evidence type="ECO:0000256" key="4">
    <source>
        <dbReference type="ARBA" id="ARBA00023029"/>
    </source>
</evidence>
<dbReference type="Pfam" id="PF02919">
    <property type="entry name" value="Topoisom_I_N"/>
    <property type="match status" value="1"/>
</dbReference>
<comment type="similarity">
    <text evidence="2">Belongs to the type IB topoisomerase family.</text>
</comment>
<dbReference type="AlphaFoldDB" id="A0A6P8EJH3"/>
<dbReference type="PROSITE" id="PS52038">
    <property type="entry name" value="TOPO_IB_2"/>
    <property type="match status" value="1"/>
</dbReference>
<gene>
    <name evidence="11" type="primary">LOC116214566</name>
</gene>
<keyword evidence="10" id="KW-1185">Reference proteome</keyword>
<dbReference type="PANTHER" id="PTHR10290">
    <property type="entry name" value="DNA TOPOISOMERASE I"/>
    <property type="match status" value="1"/>
</dbReference>
<comment type="catalytic activity">
    <reaction evidence="1">
        <text>ATP-independent breakage of single-stranded DNA, followed by passage and rejoining.</text>
        <dbReference type="EC" id="5.6.2.1"/>
    </reaction>
</comment>
<evidence type="ECO:0000256" key="1">
    <source>
        <dbReference type="ARBA" id="ARBA00000213"/>
    </source>
</evidence>
<dbReference type="RefSeq" id="XP_031405813.1">
    <property type="nucleotide sequence ID" value="XM_031549953.1"/>
</dbReference>
<dbReference type="InterPro" id="IPR008336">
    <property type="entry name" value="TopoI_DNA-bd_euk"/>
</dbReference>
<evidence type="ECO:0000313" key="10">
    <source>
        <dbReference type="Proteomes" id="UP000515151"/>
    </source>
</evidence>
<dbReference type="GeneID" id="116214566"/>
<dbReference type="GO" id="GO:0005730">
    <property type="term" value="C:nucleolus"/>
    <property type="evidence" value="ECO:0007669"/>
    <property type="project" value="TreeGrafter"/>
</dbReference>
<dbReference type="EC" id="5.6.2.1" evidence="3"/>
<organism evidence="10 11">
    <name type="scientific">Punica granatum</name>
    <name type="common">Pomegranate</name>
    <dbReference type="NCBI Taxonomy" id="22663"/>
    <lineage>
        <taxon>Eukaryota</taxon>
        <taxon>Viridiplantae</taxon>
        <taxon>Streptophyta</taxon>
        <taxon>Embryophyta</taxon>
        <taxon>Tracheophyta</taxon>
        <taxon>Spermatophyta</taxon>
        <taxon>Magnoliopsida</taxon>
        <taxon>eudicotyledons</taxon>
        <taxon>Gunneridae</taxon>
        <taxon>Pentapetalae</taxon>
        <taxon>rosids</taxon>
        <taxon>malvids</taxon>
        <taxon>Myrtales</taxon>
        <taxon>Lythraceae</taxon>
        <taxon>Punica</taxon>
    </lineage>
</organism>
<evidence type="ECO:0000313" key="11">
    <source>
        <dbReference type="RefSeq" id="XP_031405813.1"/>
    </source>
</evidence>
<dbReference type="InterPro" id="IPR013500">
    <property type="entry name" value="TopoI_cat_euk"/>
</dbReference>
<evidence type="ECO:0000256" key="3">
    <source>
        <dbReference type="ARBA" id="ARBA00012891"/>
    </source>
</evidence>
<dbReference type="FunFam" id="2.170.11.10:FF:000001">
    <property type="entry name" value="DNA topoisomerase I"/>
    <property type="match status" value="1"/>
</dbReference>
<dbReference type="InterPro" id="IPR013030">
    <property type="entry name" value="DNA_topo_DNA_db_N_dom2"/>
</dbReference>